<organism evidence="7 8">
    <name type="scientific">Streptomyces enissocaesilis</name>
    <dbReference type="NCBI Taxonomy" id="332589"/>
    <lineage>
        <taxon>Bacteria</taxon>
        <taxon>Bacillati</taxon>
        <taxon>Actinomycetota</taxon>
        <taxon>Actinomycetes</taxon>
        <taxon>Kitasatosporales</taxon>
        <taxon>Streptomycetaceae</taxon>
        <taxon>Streptomyces</taxon>
        <taxon>Streptomyces rochei group</taxon>
    </lineage>
</organism>
<feature type="repeat" description="WD" evidence="3">
    <location>
        <begin position="1045"/>
        <end position="1086"/>
    </location>
</feature>
<evidence type="ECO:0000256" key="4">
    <source>
        <dbReference type="SAM" id="MobiDB-lite"/>
    </source>
</evidence>
<dbReference type="SUPFAM" id="SSF52540">
    <property type="entry name" value="P-loop containing nucleoside triphosphate hydrolases"/>
    <property type="match status" value="1"/>
</dbReference>
<feature type="domain" description="HTH cro/C1-type" evidence="6">
    <location>
        <begin position="14"/>
        <end position="67"/>
    </location>
</feature>
<dbReference type="SUPFAM" id="SSF47413">
    <property type="entry name" value="lambda repressor-like DNA-binding domains"/>
    <property type="match status" value="1"/>
</dbReference>
<feature type="repeat" description="WD" evidence="3">
    <location>
        <begin position="923"/>
        <end position="963"/>
    </location>
</feature>
<dbReference type="Gene3D" id="2.130.10.10">
    <property type="entry name" value="YVTN repeat-like/Quinoprotein amine dehydrogenase"/>
    <property type="match status" value="7"/>
</dbReference>
<dbReference type="CDD" id="cd00093">
    <property type="entry name" value="HTH_XRE"/>
    <property type="match status" value="1"/>
</dbReference>
<dbReference type="InterPro" id="IPR027417">
    <property type="entry name" value="P-loop_NTPase"/>
</dbReference>
<evidence type="ECO:0000256" key="3">
    <source>
        <dbReference type="PROSITE-ProRule" id="PRU00221"/>
    </source>
</evidence>
<dbReference type="PANTHER" id="PTHR19879">
    <property type="entry name" value="TRANSCRIPTION INITIATION FACTOR TFIID"/>
    <property type="match status" value="1"/>
</dbReference>
<feature type="repeat" description="WD" evidence="3">
    <location>
        <begin position="666"/>
        <end position="697"/>
    </location>
</feature>
<dbReference type="PROSITE" id="PS00678">
    <property type="entry name" value="WD_REPEATS_1"/>
    <property type="match status" value="7"/>
</dbReference>
<reference evidence="8" key="1">
    <citation type="journal article" date="2019" name="Int. J. Syst. Evol. Microbiol.">
        <title>The Global Catalogue of Microorganisms (GCM) 10K type strain sequencing project: providing services to taxonomists for standard genome sequencing and annotation.</title>
        <authorList>
            <consortium name="The Broad Institute Genomics Platform"/>
            <consortium name="The Broad Institute Genome Sequencing Center for Infectious Disease"/>
            <person name="Wu L."/>
            <person name="Ma J."/>
        </authorList>
    </citation>
    <scope>NUCLEOTIDE SEQUENCE [LARGE SCALE GENOMIC DNA]</scope>
    <source>
        <strain evidence="8">JCM 9088</strain>
    </source>
</reference>
<feature type="repeat" description="WD" evidence="3">
    <location>
        <begin position="751"/>
        <end position="792"/>
    </location>
</feature>
<keyword evidence="5" id="KW-0472">Membrane</keyword>
<dbReference type="PROSITE" id="PS50943">
    <property type="entry name" value="HTH_CROC1"/>
    <property type="match status" value="1"/>
</dbReference>
<feature type="region of interest" description="Disordered" evidence="4">
    <location>
        <begin position="1142"/>
        <end position="1163"/>
    </location>
</feature>
<dbReference type="SMART" id="SM00320">
    <property type="entry name" value="WD40"/>
    <property type="match status" value="13"/>
</dbReference>
<keyword evidence="2" id="KW-0677">Repeat</keyword>
<dbReference type="InterPro" id="IPR020472">
    <property type="entry name" value="WD40_PAC1"/>
</dbReference>
<name>A0ABP6JSL3_9ACTN</name>
<evidence type="ECO:0000256" key="2">
    <source>
        <dbReference type="ARBA" id="ARBA00022737"/>
    </source>
</evidence>
<dbReference type="Pfam" id="PF20703">
    <property type="entry name" value="nSTAND1"/>
    <property type="match status" value="1"/>
</dbReference>
<evidence type="ECO:0000313" key="8">
    <source>
        <dbReference type="Proteomes" id="UP001500403"/>
    </source>
</evidence>
<proteinExistence type="predicted"/>
<accession>A0ABP6JSL3</accession>
<feature type="repeat" description="WD" evidence="3">
    <location>
        <begin position="1003"/>
        <end position="1044"/>
    </location>
</feature>
<dbReference type="RefSeq" id="WP_344495773.1">
    <property type="nucleotide sequence ID" value="NZ_BAAAUD010000034.1"/>
</dbReference>
<dbReference type="InterPro" id="IPR036322">
    <property type="entry name" value="WD40_repeat_dom_sf"/>
</dbReference>
<dbReference type="PANTHER" id="PTHR19879:SF9">
    <property type="entry name" value="TRANSCRIPTION INITIATION FACTOR TFIID SUBUNIT 5"/>
    <property type="match status" value="1"/>
</dbReference>
<dbReference type="PRINTS" id="PR00320">
    <property type="entry name" value="GPROTEINBRPT"/>
</dbReference>
<feature type="repeat" description="WD" evidence="3">
    <location>
        <begin position="972"/>
        <end position="1002"/>
    </location>
</feature>
<keyword evidence="5" id="KW-0812">Transmembrane</keyword>
<gene>
    <name evidence="7" type="ORF">GCM10010446_33150</name>
</gene>
<feature type="compositionally biased region" description="Low complexity" evidence="4">
    <location>
        <begin position="1233"/>
        <end position="1248"/>
    </location>
</feature>
<dbReference type="InterPro" id="IPR010982">
    <property type="entry name" value="Lambda_DNA-bd_dom_sf"/>
</dbReference>
<evidence type="ECO:0000313" key="7">
    <source>
        <dbReference type="EMBL" id="GAA2945207.1"/>
    </source>
</evidence>
<dbReference type="PROSITE" id="PS50082">
    <property type="entry name" value="WD_REPEATS_2"/>
    <property type="match status" value="13"/>
</dbReference>
<dbReference type="InterPro" id="IPR015943">
    <property type="entry name" value="WD40/YVTN_repeat-like_dom_sf"/>
</dbReference>
<dbReference type="PROSITE" id="PS50294">
    <property type="entry name" value="WD_REPEATS_REGION"/>
    <property type="match status" value="11"/>
</dbReference>
<feature type="repeat" description="WD" evidence="3">
    <location>
        <begin position="839"/>
        <end position="880"/>
    </location>
</feature>
<dbReference type="SMART" id="SM00530">
    <property type="entry name" value="HTH_XRE"/>
    <property type="match status" value="1"/>
</dbReference>
<dbReference type="InterPro" id="IPR049052">
    <property type="entry name" value="nSTAND1"/>
</dbReference>
<dbReference type="EMBL" id="BAAAUD010000034">
    <property type="protein sequence ID" value="GAA2945207.1"/>
    <property type="molecule type" value="Genomic_DNA"/>
</dbReference>
<keyword evidence="1 3" id="KW-0853">WD repeat</keyword>
<dbReference type="CDD" id="cd00200">
    <property type="entry name" value="WD40"/>
    <property type="match status" value="2"/>
</dbReference>
<comment type="caution">
    <text evidence="7">The sequence shown here is derived from an EMBL/GenBank/DDBJ whole genome shotgun (WGS) entry which is preliminary data.</text>
</comment>
<protein>
    <recommendedName>
        <fullName evidence="6">HTH cro/C1-type domain-containing protein</fullName>
    </recommendedName>
</protein>
<dbReference type="SUPFAM" id="SSF50978">
    <property type="entry name" value="WD40 repeat-like"/>
    <property type="match status" value="2"/>
</dbReference>
<feature type="repeat" description="WD" evidence="3">
    <location>
        <begin position="881"/>
        <end position="922"/>
    </location>
</feature>
<evidence type="ECO:0000259" key="6">
    <source>
        <dbReference type="PROSITE" id="PS50943"/>
    </source>
</evidence>
<feature type="transmembrane region" description="Helical" evidence="5">
    <location>
        <begin position="582"/>
        <end position="601"/>
    </location>
</feature>
<feature type="repeat" description="WD" evidence="3">
    <location>
        <begin position="1129"/>
        <end position="1180"/>
    </location>
</feature>
<evidence type="ECO:0000256" key="5">
    <source>
        <dbReference type="SAM" id="Phobius"/>
    </source>
</evidence>
<dbReference type="Proteomes" id="UP001500403">
    <property type="component" value="Unassembled WGS sequence"/>
</dbReference>
<evidence type="ECO:0000256" key="1">
    <source>
        <dbReference type="ARBA" id="ARBA00022574"/>
    </source>
</evidence>
<dbReference type="Gene3D" id="1.10.260.40">
    <property type="entry name" value="lambda repressor-like DNA-binding domains"/>
    <property type="match status" value="1"/>
</dbReference>
<dbReference type="InterPro" id="IPR001680">
    <property type="entry name" value="WD40_rpt"/>
</dbReference>
<feature type="repeat" description="WD" evidence="3">
    <location>
        <begin position="793"/>
        <end position="826"/>
    </location>
</feature>
<feature type="repeat" description="WD" evidence="3">
    <location>
        <begin position="1087"/>
        <end position="1128"/>
    </location>
</feature>
<keyword evidence="5" id="KW-1133">Transmembrane helix</keyword>
<feature type="repeat" description="WD" evidence="3">
    <location>
        <begin position="1181"/>
        <end position="1222"/>
    </location>
</feature>
<dbReference type="InterPro" id="IPR001387">
    <property type="entry name" value="Cro/C1-type_HTH"/>
</dbReference>
<feature type="repeat" description="WD" evidence="3">
    <location>
        <begin position="709"/>
        <end position="750"/>
    </location>
</feature>
<keyword evidence="8" id="KW-1185">Reference proteome</keyword>
<dbReference type="Pfam" id="PF13560">
    <property type="entry name" value="HTH_31"/>
    <property type="match status" value="1"/>
</dbReference>
<sequence>MDGVRGACSFGEELRRLRSERGISLTALARSIHYSKGYLSKIENGGKPPTPDVARRCDEALGAGGRLVRLAAGVPSARRPTATPAGLPGPDGPDGPVCPYRGLAAFGPEHAQWFFGRERATAELVGRLAERAGSGPLAVVASSGAGKSSLLRAGLVPALRRGALPAEGSGGWPVVVCTPTAHPLKELLRCVAEALGAEPGVGPQSLRARPRRLADAVRSLLAAGPGRRLVLLVDQFEETFTLCADEAERRAFVSALCALATPAEGDTGRPPGVVVLGVRADFSGRCLDHPELASVFSHGLFALGPMTGAELRESITRPAERAGLSLEPGLVGLLLRDVGAGGAGRGGRDDLAPASPGALPLLAHALLVTWQQRTDRTLTVAGYETTGGIHGAVARTAEDVFTRLLPAEREMARRMLVRLVQVGAGGGGSAGGGDGDGDAVTRRRASREELLTRLPDRRGVEAALDAFVRARLVTVDSDAVEITHEALLRAWPRLRGWIGADRAGLLVHQQLAEAAAEWVREGRDAGVLYRGTRLAAAREWADRTGRRSELAPREAEFLDACRAEEVNRQQAERRRARTHRRLLALLTALLVLALLAGTAAFHQRSRAFEERRVAQSQAMAVRSGALASGQPEASMRLAAEAYRTAPTTEARGALLSTQARYFAGRLGGHTGPVNGVAFSPDDKLLASAGSDGAVRLWAGAGHRSPVDTLTGHGGPVIAVAFSPDGRLIASAGSDGTVRLWSVADRRPAGTLLGHGGAVRSVAFGPGGRSLVSGGADRTVRLWDVGRRQVRATLRGHGDEVHGVAFSADGRSVVSGGADRTVRLWDVAGRPVRATPRSTLRGHSDGVLGVAFGPDGDSVASGAADRTVRLWDVRRLRIRATLTGHSDDVNAVAYGADGTTVVSACGDGTAKVWDTASHRVTATLAGHTDYVLGAAVSGGNVVATAGFDRSVVLWDLDRAALTARPFAEAWQSALSPDGRLLASASVDRTVKLWDVRRRTLLTTLTGHTGSVFGVAFSPDGHHLASASADRTVRLWDVRRRTLLTTLTGHQDFVNTLAFSPDGTALAAGGDDLTVRLWDVADRDVRAVLRGHTGSVRGVAYSRDGRTLASSGNDGTVRLWDTTHHRLTATLTGHSGAVRAVAFGPEGPKGPEDEGGAQALASSGSDGTVRLWDTTHHRLTATLTGHSGAVWGVVFDPRTHTLVSSSNDGTVRLWNTDVSAVSQDVSRFLSHRETAGTSTAADSTTQARRAGPNPDSRKPDGR</sequence>
<dbReference type="InterPro" id="IPR019775">
    <property type="entry name" value="WD40_repeat_CS"/>
</dbReference>
<feature type="region of interest" description="Disordered" evidence="4">
    <location>
        <begin position="1229"/>
        <end position="1260"/>
    </location>
</feature>
<dbReference type="Pfam" id="PF00400">
    <property type="entry name" value="WD40"/>
    <property type="match status" value="13"/>
</dbReference>